<reference evidence="6" key="1">
    <citation type="submission" date="2020-05" db="EMBL/GenBank/DDBJ databases">
        <authorList>
            <person name="Chiriac C."/>
            <person name="Salcher M."/>
            <person name="Ghai R."/>
            <person name="Kavagutti S V."/>
        </authorList>
    </citation>
    <scope>NUCLEOTIDE SEQUENCE</scope>
</reference>
<dbReference type="GO" id="GO:0005829">
    <property type="term" value="C:cytosol"/>
    <property type="evidence" value="ECO:0007669"/>
    <property type="project" value="TreeGrafter"/>
</dbReference>
<dbReference type="NCBIfam" id="TIGR00128">
    <property type="entry name" value="fabD"/>
    <property type="match status" value="1"/>
</dbReference>
<dbReference type="EMBL" id="CAFBQH010000003">
    <property type="protein sequence ID" value="CAB5044398.1"/>
    <property type="molecule type" value="Genomic_DNA"/>
</dbReference>
<dbReference type="GO" id="GO:0004314">
    <property type="term" value="F:[acyl-carrier-protein] S-malonyltransferase activity"/>
    <property type="evidence" value="ECO:0007669"/>
    <property type="project" value="UniProtKB-EC"/>
</dbReference>
<feature type="domain" description="Malonyl-CoA:ACP transacylase (MAT)" evidence="5">
    <location>
        <begin position="12"/>
        <end position="320"/>
    </location>
</feature>
<dbReference type="InterPro" id="IPR016035">
    <property type="entry name" value="Acyl_Trfase/lysoPLipase"/>
</dbReference>
<dbReference type="AlphaFoldDB" id="A0A6J7SVT6"/>
<sequence length="398" mass="41751">MPSKVLAVLAFTFPGQGSQRPGMGRPWIDSESWDLVDEASEVAGRDVGALLLDADAEVLRDTRNAQLTTFVSSLMVLDAVERLGIEPSFCAGHSLGEYTALTATGALSFEDGVRLVVERADAMHEAGLASPGTMAAILGLDDDLVEVACRRADSDVWVANFNAPGQVVIAGSPAGVAAAGTVAKELGAKKVMPLQVAGAFHTPFMTAARDRLRIAIADASPRDTEVPVVSNVDALMHATGEEWSSLLSAQLSNPVRWKHCLLTLAEAGVTGFVELGPGGVLTGMAKRTVQAARTISVATPDELDKLIEWVDASAPLAAGQHEGEHLFAIERLVVSPSAGVFTPIGGISSGMTIEVGQLIGHVGETEVRSPFAGIVQSYIAVEGERVTSRQPIAWLRTK</sequence>
<proteinExistence type="predicted"/>
<protein>
    <recommendedName>
        <fullName evidence="1">[acyl-carrier-protein] S-malonyltransferase</fullName>
        <ecNumber evidence="1">2.3.1.39</ecNumber>
    </recommendedName>
</protein>
<keyword evidence="3" id="KW-0012">Acyltransferase</keyword>
<gene>
    <name evidence="6" type="ORF">UFOPK4293_00115</name>
</gene>
<dbReference type="EC" id="2.3.1.39" evidence="1"/>
<evidence type="ECO:0000256" key="4">
    <source>
        <dbReference type="ARBA" id="ARBA00048462"/>
    </source>
</evidence>
<evidence type="ECO:0000256" key="2">
    <source>
        <dbReference type="ARBA" id="ARBA00022679"/>
    </source>
</evidence>
<accession>A0A6J7SVT6</accession>
<dbReference type="InterPro" id="IPR001227">
    <property type="entry name" value="Ac_transferase_dom_sf"/>
</dbReference>
<comment type="catalytic activity">
    <reaction evidence="4">
        <text>holo-[ACP] + malonyl-CoA = malonyl-[ACP] + CoA</text>
        <dbReference type="Rhea" id="RHEA:41792"/>
        <dbReference type="Rhea" id="RHEA-COMP:9623"/>
        <dbReference type="Rhea" id="RHEA-COMP:9685"/>
        <dbReference type="ChEBI" id="CHEBI:57287"/>
        <dbReference type="ChEBI" id="CHEBI:57384"/>
        <dbReference type="ChEBI" id="CHEBI:64479"/>
        <dbReference type="ChEBI" id="CHEBI:78449"/>
        <dbReference type="EC" id="2.3.1.39"/>
    </reaction>
</comment>
<name>A0A6J7SVT6_9ZZZZ</name>
<evidence type="ECO:0000259" key="5">
    <source>
        <dbReference type="SMART" id="SM00827"/>
    </source>
</evidence>
<dbReference type="GO" id="GO:0006633">
    <property type="term" value="P:fatty acid biosynthetic process"/>
    <property type="evidence" value="ECO:0007669"/>
    <property type="project" value="TreeGrafter"/>
</dbReference>
<evidence type="ECO:0000313" key="6">
    <source>
        <dbReference type="EMBL" id="CAB5044398.1"/>
    </source>
</evidence>
<dbReference type="SUPFAM" id="SSF55048">
    <property type="entry name" value="Probable ACP-binding domain of malonyl-CoA ACP transacylase"/>
    <property type="match status" value="1"/>
</dbReference>
<dbReference type="Gene3D" id="3.40.366.10">
    <property type="entry name" value="Malonyl-Coenzyme A Acyl Carrier Protein, domain 2"/>
    <property type="match status" value="1"/>
</dbReference>
<dbReference type="Pfam" id="PF00698">
    <property type="entry name" value="Acyl_transf_1"/>
    <property type="match status" value="1"/>
</dbReference>
<evidence type="ECO:0000256" key="3">
    <source>
        <dbReference type="ARBA" id="ARBA00023315"/>
    </source>
</evidence>
<dbReference type="PANTHER" id="PTHR42681">
    <property type="entry name" value="MALONYL-COA-ACYL CARRIER PROTEIN TRANSACYLASE, MITOCHONDRIAL"/>
    <property type="match status" value="1"/>
</dbReference>
<dbReference type="FunFam" id="3.30.70.250:FF:000001">
    <property type="entry name" value="Malonyl CoA-acyl carrier protein transacylase"/>
    <property type="match status" value="1"/>
</dbReference>
<dbReference type="SUPFAM" id="SSF52151">
    <property type="entry name" value="FabD/lysophospholipase-like"/>
    <property type="match status" value="1"/>
</dbReference>
<dbReference type="PANTHER" id="PTHR42681:SF1">
    <property type="entry name" value="MALONYL-COA-ACYL CARRIER PROTEIN TRANSACYLASE, MITOCHONDRIAL"/>
    <property type="match status" value="1"/>
</dbReference>
<dbReference type="InterPro" id="IPR014043">
    <property type="entry name" value="Acyl_transferase_dom"/>
</dbReference>
<dbReference type="SMART" id="SM00827">
    <property type="entry name" value="PKS_AT"/>
    <property type="match status" value="1"/>
</dbReference>
<dbReference type="InterPro" id="IPR004410">
    <property type="entry name" value="Malonyl_CoA-ACP_transAc_FabD"/>
</dbReference>
<evidence type="ECO:0000256" key="1">
    <source>
        <dbReference type="ARBA" id="ARBA00013258"/>
    </source>
</evidence>
<dbReference type="InterPro" id="IPR016036">
    <property type="entry name" value="Malonyl_transacylase_ACP-bd"/>
</dbReference>
<organism evidence="6">
    <name type="scientific">freshwater metagenome</name>
    <dbReference type="NCBI Taxonomy" id="449393"/>
    <lineage>
        <taxon>unclassified sequences</taxon>
        <taxon>metagenomes</taxon>
        <taxon>ecological metagenomes</taxon>
    </lineage>
</organism>
<keyword evidence="2" id="KW-0808">Transferase</keyword>
<dbReference type="Gene3D" id="3.30.70.250">
    <property type="entry name" value="Malonyl-CoA ACP transacylase, ACP-binding"/>
    <property type="match status" value="1"/>
</dbReference>
<dbReference type="InterPro" id="IPR050858">
    <property type="entry name" value="Mal-CoA-ACP_Trans/PKS_FabD"/>
</dbReference>